<keyword evidence="9" id="KW-0255">Endonuclease</keyword>
<dbReference type="Proteomes" id="UP000193944">
    <property type="component" value="Unassembled WGS sequence"/>
</dbReference>
<dbReference type="InterPro" id="IPR027417">
    <property type="entry name" value="P-loop_NTPase"/>
</dbReference>
<evidence type="ECO:0000256" key="12">
    <source>
        <dbReference type="ARBA" id="ARBA00023125"/>
    </source>
</evidence>
<accession>A0A1Y1VUD0</accession>
<keyword evidence="7" id="KW-0479">Metal-binding</keyword>
<evidence type="ECO:0000256" key="9">
    <source>
        <dbReference type="ARBA" id="ARBA00022759"/>
    </source>
</evidence>
<evidence type="ECO:0000256" key="1">
    <source>
        <dbReference type="ARBA" id="ARBA00001936"/>
    </source>
</evidence>
<dbReference type="PROSITE" id="PS52020">
    <property type="entry name" value="CRESS_DNA_REP"/>
    <property type="match status" value="1"/>
</dbReference>
<dbReference type="GO" id="GO:0003723">
    <property type="term" value="F:RNA binding"/>
    <property type="evidence" value="ECO:0007669"/>
    <property type="project" value="InterPro"/>
</dbReference>
<dbReference type="EMBL" id="MCFG01000511">
    <property type="protein sequence ID" value="ORX64615.1"/>
    <property type="molecule type" value="Genomic_DNA"/>
</dbReference>
<dbReference type="GO" id="GO:0016787">
    <property type="term" value="F:hydrolase activity"/>
    <property type="evidence" value="ECO:0007669"/>
    <property type="project" value="UniProtKB-KW"/>
</dbReference>
<keyword evidence="11" id="KW-0190">Covalent protein-DNA linkage</keyword>
<evidence type="ECO:0000256" key="14">
    <source>
        <dbReference type="ARBA" id="ARBA00030754"/>
    </source>
</evidence>
<evidence type="ECO:0000313" key="18">
    <source>
        <dbReference type="Proteomes" id="UP000193944"/>
    </source>
</evidence>
<keyword evidence="3" id="KW-0808">Transferase</keyword>
<reference evidence="17 18" key="2">
    <citation type="submission" date="2016-08" db="EMBL/GenBank/DDBJ databases">
        <title>Pervasive Adenine N6-methylation of Active Genes in Fungi.</title>
        <authorList>
            <consortium name="DOE Joint Genome Institute"/>
            <person name="Mondo S.J."/>
            <person name="Dannebaum R.O."/>
            <person name="Kuo R.C."/>
            <person name="Labutti K."/>
            <person name="Haridas S."/>
            <person name="Kuo A."/>
            <person name="Salamov A."/>
            <person name="Ahrendt S.R."/>
            <person name="Lipzen A."/>
            <person name="Sullivan W."/>
            <person name="Andreopoulos W.B."/>
            <person name="Clum A."/>
            <person name="Lindquist E."/>
            <person name="Daum C."/>
            <person name="Ramamoorthy G.K."/>
            <person name="Gryganskyi A."/>
            <person name="Culley D."/>
            <person name="Magnuson J.K."/>
            <person name="James T.Y."/>
            <person name="O'Malley M.A."/>
            <person name="Stajich J.E."/>
            <person name="Spatafora J.W."/>
            <person name="Visel A."/>
            <person name="Grigoriev I.V."/>
        </authorList>
    </citation>
    <scope>NUCLEOTIDE SEQUENCE [LARGE SCALE GENOMIC DNA]</scope>
    <source>
        <strain evidence="17 18">S4</strain>
    </source>
</reference>
<keyword evidence="6" id="KW-0540">Nuclease</keyword>
<evidence type="ECO:0000313" key="17">
    <source>
        <dbReference type="EMBL" id="ORX64615.1"/>
    </source>
</evidence>
<reference evidence="17 18" key="1">
    <citation type="submission" date="2016-08" db="EMBL/GenBank/DDBJ databases">
        <title>A Parts List for Fungal Cellulosomes Revealed by Comparative Genomics.</title>
        <authorList>
            <consortium name="DOE Joint Genome Institute"/>
            <person name="Haitjema C.H."/>
            <person name="Gilmore S.P."/>
            <person name="Henske J.K."/>
            <person name="Solomon K.V."/>
            <person name="De Groot R."/>
            <person name="Kuo A."/>
            <person name="Mondo S.J."/>
            <person name="Salamov A.A."/>
            <person name="Labutti K."/>
            <person name="Zhao Z."/>
            <person name="Chiniquy J."/>
            <person name="Barry K."/>
            <person name="Brewer H.M."/>
            <person name="Purvine S.O."/>
            <person name="Wright A.T."/>
            <person name="Boxma B."/>
            <person name="Van Alen T."/>
            <person name="Hackstein J.H."/>
            <person name="Baker S.E."/>
            <person name="Grigoriev I.V."/>
            <person name="O'Malley M.A."/>
        </authorList>
    </citation>
    <scope>NUCLEOTIDE SEQUENCE [LARGE SCALE GENOMIC DNA]</scope>
    <source>
        <strain evidence="17 18">S4</strain>
    </source>
</reference>
<dbReference type="GO" id="GO:0004519">
    <property type="term" value="F:endonuclease activity"/>
    <property type="evidence" value="ECO:0007669"/>
    <property type="project" value="UniProtKB-KW"/>
</dbReference>
<keyword evidence="8" id="KW-0547">Nucleotide-binding</keyword>
<keyword evidence="10" id="KW-0378">Hydrolase</keyword>
<dbReference type="GO" id="GO:0000166">
    <property type="term" value="F:nucleotide binding"/>
    <property type="evidence" value="ECO:0007669"/>
    <property type="project" value="UniProtKB-KW"/>
</dbReference>
<evidence type="ECO:0000256" key="3">
    <source>
        <dbReference type="ARBA" id="ARBA00022679"/>
    </source>
</evidence>
<dbReference type="Pfam" id="PF00910">
    <property type="entry name" value="RNA_helicase"/>
    <property type="match status" value="1"/>
</dbReference>
<dbReference type="GO" id="GO:0003724">
    <property type="term" value="F:RNA helicase activity"/>
    <property type="evidence" value="ECO:0007669"/>
    <property type="project" value="InterPro"/>
</dbReference>
<evidence type="ECO:0000256" key="13">
    <source>
        <dbReference type="ARBA" id="ARBA00023268"/>
    </source>
</evidence>
<evidence type="ECO:0000256" key="4">
    <source>
        <dbReference type="ARBA" id="ARBA00022695"/>
    </source>
</evidence>
<gene>
    <name evidence="17" type="ORF">BCR32DRAFT_251016</name>
</gene>
<comment type="cofactor">
    <cofactor evidence="1">
        <name>Mn(2+)</name>
        <dbReference type="ChEBI" id="CHEBI:29035"/>
    </cofactor>
</comment>
<evidence type="ECO:0000256" key="10">
    <source>
        <dbReference type="ARBA" id="ARBA00022801"/>
    </source>
</evidence>
<comment type="caution">
    <text evidence="17">The sequence shown here is derived from an EMBL/GenBank/DDBJ whole genome shotgun (WGS) entry which is preliminary data.</text>
</comment>
<sequence>MHHYQTTYFTFTLNNYTESNVKQIKQFAETEYSRLMFGYEIGESGTQHLQSCFQTRNRIRLTTIKNKINIPGIHLECQKKQYLANARYCSKSDNCWFWPSREANFNTDGSPITNTNNKKYLDAVALAKKGLFNQIDPEIYLKYDNKLKKIHVENLKTENMLLNNQFGNFFQDFFILIWGPTGTGKSYCIEDLVYHLQQFWFQYCSQKNIEYSPLLVYNKKCNKWWDSYNGEKIVVIEELELSWVCHSGNLLKQLCDQYPFPVEVKGATINNIRPWWLTQRLTQKKERRTKLLALIDERNFEKLKNSNSSLTVEDTSSIRLIDSPPVSPQFIYTEDFELKTPEYFDNIINNYSQETTTSDENIQVNYCEFHFDFENKIDFDNYILFKKIITGLNQLIDLQNKRINNLNIDNSKLTLKLQF</sequence>
<dbReference type="AlphaFoldDB" id="A0A1Y1VUD0"/>
<dbReference type="GO" id="GO:0016779">
    <property type="term" value="F:nucleotidyltransferase activity"/>
    <property type="evidence" value="ECO:0007669"/>
    <property type="project" value="UniProtKB-KW"/>
</dbReference>
<dbReference type="InterPro" id="IPR000605">
    <property type="entry name" value="Helicase_SF3_ssDNA/RNA_vir"/>
</dbReference>
<dbReference type="GO" id="GO:0003677">
    <property type="term" value="F:DNA binding"/>
    <property type="evidence" value="ECO:0007669"/>
    <property type="project" value="UniProtKB-KW"/>
</dbReference>
<dbReference type="InterPro" id="IPR049912">
    <property type="entry name" value="CRESS_DNA_REP"/>
</dbReference>
<evidence type="ECO:0000256" key="8">
    <source>
        <dbReference type="ARBA" id="ARBA00022741"/>
    </source>
</evidence>
<proteinExistence type="inferred from homology"/>
<dbReference type="Gene3D" id="3.40.1310.20">
    <property type="match status" value="1"/>
</dbReference>
<organism evidence="17 18">
    <name type="scientific">Anaeromyces robustus</name>
    <dbReference type="NCBI Taxonomy" id="1754192"/>
    <lineage>
        <taxon>Eukaryota</taxon>
        <taxon>Fungi</taxon>
        <taxon>Fungi incertae sedis</taxon>
        <taxon>Chytridiomycota</taxon>
        <taxon>Chytridiomycota incertae sedis</taxon>
        <taxon>Neocallimastigomycetes</taxon>
        <taxon>Neocallimastigales</taxon>
        <taxon>Neocallimastigaceae</taxon>
        <taxon>Anaeromyces</taxon>
    </lineage>
</organism>
<dbReference type="Gene3D" id="3.40.50.300">
    <property type="entry name" value="P-loop containing nucleotide triphosphate hydrolases"/>
    <property type="match status" value="1"/>
</dbReference>
<evidence type="ECO:0000259" key="16">
    <source>
        <dbReference type="PROSITE" id="PS52020"/>
    </source>
</evidence>
<keyword evidence="4" id="KW-0548">Nucleotidyltransferase</keyword>
<dbReference type="GO" id="GO:0046872">
    <property type="term" value="F:metal ion binding"/>
    <property type="evidence" value="ECO:0007669"/>
    <property type="project" value="UniProtKB-KW"/>
</dbReference>
<keyword evidence="18" id="KW-1185">Reference proteome</keyword>
<dbReference type="GO" id="GO:0006260">
    <property type="term" value="P:DNA replication"/>
    <property type="evidence" value="ECO:0007669"/>
    <property type="project" value="UniProtKB-KW"/>
</dbReference>
<evidence type="ECO:0000256" key="11">
    <source>
        <dbReference type="ARBA" id="ARBA00023124"/>
    </source>
</evidence>
<dbReference type="OrthoDB" id="6433169at2759"/>
<keyword evidence="13" id="KW-0511">Multifunctional enzyme</keyword>
<evidence type="ECO:0000256" key="5">
    <source>
        <dbReference type="ARBA" id="ARBA00022705"/>
    </source>
</evidence>
<protein>
    <recommendedName>
        <fullName evidence="14">ATP-dependent helicase Rep</fullName>
    </recommendedName>
    <alternativeName>
        <fullName evidence="15">RepP</fullName>
    </alternativeName>
</protein>
<evidence type="ECO:0000256" key="7">
    <source>
        <dbReference type="ARBA" id="ARBA00022723"/>
    </source>
</evidence>
<name>A0A1Y1VUD0_9FUNG</name>
<keyword evidence="5" id="KW-0235">DNA replication</keyword>
<evidence type="ECO:0000256" key="6">
    <source>
        <dbReference type="ARBA" id="ARBA00022722"/>
    </source>
</evidence>
<dbReference type="SUPFAM" id="SSF52540">
    <property type="entry name" value="P-loop containing nucleoside triphosphate hydrolases"/>
    <property type="match status" value="1"/>
</dbReference>
<dbReference type="Pfam" id="PF02407">
    <property type="entry name" value="Viral_Rep"/>
    <property type="match status" value="1"/>
</dbReference>
<comment type="similarity">
    <text evidence="2">Belongs to the nanoviruses/circoviruses replication-associated protein family.</text>
</comment>
<evidence type="ECO:0000256" key="15">
    <source>
        <dbReference type="ARBA" id="ARBA00032243"/>
    </source>
</evidence>
<evidence type="ECO:0000256" key="2">
    <source>
        <dbReference type="ARBA" id="ARBA00008545"/>
    </source>
</evidence>
<keyword evidence="12" id="KW-0238">DNA-binding</keyword>
<feature type="domain" description="CRESS-DNA virus Rep endonuclease" evidence="16">
    <location>
        <begin position="3"/>
        <end position="103"/>
    </location>
</feature>